<proteinExistence type="inferred from homology"/>
<feature type="region of interest" description="Disordered" evidence="2">
    <location>
        <begin position="1"/>
        <end position="38"/>
    </location>
</feature>
<gene>
    <name evidence="4" type="primary">Upp1_0</name>
    <name evidence="4" type="ORF">GWK47_053513</name>
</gene>
<accession>A0A8J4Y0I4</accession>
<evidence type="ECO:0000313" key="4">
    <source>
        <dbReference type="EMBL" id="KAG0717898.1"/>
    </source>
</evidence>
<evidence type="ECO:0000313" key="5">
    <source>
        <dbReference type="Proteomes" id="UP000770661"/>
    </source>
</evidence>
<dbReference type="Pfam" id="PF01048">
    <property type="entry name" value="PNP_UDP_1"/>
    <property type="match status" value="1"/>
</dbReference>
<dbReference type="GO" id="GO:0005829">
    <property type="term" value="C:cytosol"/>
    <property type="evidence" value="ECO:0007669"/>
    <property type="project" value="TreeGrafter"/>
</dbReference>
<dbReference type="CDD" id="cd17763">
    <property type="entry name" value="UP_hUPP-like"/>
    <property type="match status" value="1"/>
</dbReference>
<dbReference type="OrthoDB" id="204058at2759"/>
<name>A0A8J4Y0I4_CHIOP</name>
<dbReference type="InterPro" id="IPR010059">
    <property type="entry name" value="Uridine_phosphorylase_euk"/>
</dbReference>
<evidence type="ECO:0000256" key="1">
    <source>
        <dbReference type="ARBA" id="ARBA00010456"/>
    </source>
</evidence>
<dbReference type="GO" id="GO:0006218">
    <property type="term" value="P:uridine catabolic process"/>
    <property type="evidence" value="ECO:0007669"/>
    <property type="project" value="TreeGrafter"/>
</dbReference>
<feature type="region of interest" description="Disordered" evidence="2">
    <location>
        <begin position="322"/>
        <end position="342"/>
    </location>
</feature>
<dbReference type="NCBIfam" id="TIGR01719">
    <property type="entry name" value="euk_UDPppase"/>
    <property type="match status" value="1"/>
</dbReference>
<dbReference type="SUPFAM" id="SSF53167">
    <property type="entry name" value="Purine and uridine phosphorylases"/>
    <property type="match status" value="1"/>
</dbReference>
<dbReference type="PANTHER" id="PTHR43691:SF11">
    <property type="entry name" value="FI09636P-RELATED"/>
    <property type="match status" value="1"/>
</dbReference>
<comment type="caution">
    <text evidence="4">The sequence shown here is derived from an EMBL/GenBank/DDBJ whole genome shotgun (WGS) entry which is preliminary data.</text>
</comment>
<keyword evidence="5" id="KW-1185">Reference proteome</keyword>
<comment type="similarity">
    <text evidence="1">Belongs to the PNP/UDP phosphorylase family.</text>
</comment>
<dbReference type="AlphaFoldDB" id="A0A8J4Y0I4"/>
<feature type="compositionally biased region" description="Acidic residues" evidence="2">
    <location>
        <begin position="15"/>
        <end position="26"/>
    </location>
</feature>
<feature type="compositionally biased region" description="Polar residues" evidence="2">
    <location>
        <begin position="333"/>
        <end position="342"/>
    </location>
</feature>
<dbReference type="InterPro" id="IPR035994">
    <property type="entry name" value="Nucleoside_phosphorylase_sf"/>
</dbReference>
<feature type="domain" description="Nucleoside phosphorylase" evidence="3">
    <location>
        <begin position="76"/>
        <end position="317"/>
    </location>
</feature>
<dbReference type="EMBL" id="JACEEZ010016921">
    <property type="protein sequence ID" value="KAG0717898.1"/>
    <property type="molecule type" value="Genomic_DNA"/>
</dbReference>
<organism evidence="4 5">
    <name type="scientific">Chionoecetes opilio</name>
    <name type="common">Atlantic snow crab</name>
    <name type="synonym">Cancer opilio</name>
    <dbReference type="NCBI Taxonomy" id="41210"/>
    <lineage>
        <taxon>Eukaryota</taxon>
        <taxon>Metazoa</taxon>
        <taxon>Ecdysozoa</taxon>
        <taxon>Arthropoda</taxon>
        <taxon>Crustacea</taxon>
        <taxon>Multicrustacea</taxon>
        <taxon>Malacostraca</taxon>
        <taxon>Eumalacostraca</taxon>
        <taxon>Eucarida</taxon>
        <taxon>Decapoda</taxon>
        <taxon>Pleocyemata</taxon>
        <taxon>Brachyura</taxon>
        <taxon>Eubrachyura</taxon>
        <taxon>Majoidea</taxon>
        <taxon>Majidae</taxon>
        <taxon>Chionoecetes</taxon>
    </lineage>
</organism>
<reference evidence="4" key="1">
    <citation type="submission" date="2020-07" db="EMBL/GenBank/DDBJ databases">
        <title>The High-quality genome of the commercially important snow crab, Chionoecetes opilio.</title>
        <authorList>
            <person name="Jeong J.-H."/>
            <person name="Ryu S."/>
        </authorList>
    </citation>
    <scope>NUCLEOTIDE SEQUENCE</scope>
    <source>
        <strain evidence="4">MADBK_172401_WGS</strain>
        <tissue evidence="4">Digestive gland</tissue>
    </source>
</reference>
<protein>
    <submittedName>
        <fullName evidence="4">Uridine phosphorylase 1</fullName>
    </submittedName>
</protein>
<evidence type="ECO:0000256" key="2">
    <source>
        <dbReference type="SAM" id="MobiDB-lite"/>
    </source>
</evidence>
<dbReference type="PANTHER" id="PTHR43691">
    <property type="entry name" value="URIDINE PHOSPHORYLASE"/>
    <property type="match status" value="1"/>
</dbReference>
<sequence>MARHELQLGELPYDPLEEEEEEEQANEDGASSTRHEDGTLRLRNPHIAEMGPDILYHLGLGSGSHDLQDMFGDVRFVCMGGTSRRMEQFAYYIKDEIGYKFPPGTTLLDNSGCCMYKVGPVLCFSHGMGIPSVGILLHEVIKLMYHARCRDPVFFRLGTCGGIGIDGGNLVISESAVDGLLRPYLDQLVLGKIQRRPAILDPELANDLMNLRREDDPPSSGTLGQDHVPGRVDGAFCEYTEADKLAFLQKIHGENVVNMEMESLGFAAFCYHAGPAQLLWCVVAMLDRLQGDQVQTSKEVMNKWQEYPQVLVARYIRKAMGLPPSHTPEGTLAGSSQRSTGS</sequence>
<dbReference type="GO" id="GO:0004850">
    <property type="term" value="F:uridine phosphorylase activity"/>
    <property type="evidence" value="ECO:0007669"/>
    <property type="project" value="InterPro"/>
</dbReference>
<dbReference type="Proteomes" id="UP000770661">
    <property type="component" value="Unassembled WGS sequence"/>
</dbReference>
<dbReference type="Gene3D" id="3.40.50.1580">
    <property type="entry name" value="Nucleoside phosphorylase domain"/>
    <property type="match status" value="1"/>
</dbReference>
<dbReference type="GO" id="GO:0009166">
    <property type="term" value="P:nucleotide catabolic process"/>
    <property type="evidence" value="ECO:0007669"/>
    <property type="project" value="InterPro"/>
</dbReference>
<dbReference type="InterPro" id="IPR000845">
    <property type="entry name" value="Nucleoside_phosphorylase_d"/>
</dbReference>
<evidence type="ECO:0000259" key="3">
    <source>
        <dbReference type="Pfam" id="PF01048"/>
    </source>
</evidence>